<sequence length="343" mass="35880">MNRARLTGPLVKSAVFVLVTILATGTLAVSVSNSGTGPGPTYKAWFTDATGLVPGDSVRIAGVTVGQVDSIQVVQQRYAQVAFHIEHGRVLPGTTTAAIKYLSMVGQRYISLDRGAGVPGPALSPGATIPLRRTQPAVDITQLFNGFQPLFRGLSPADTNRLAASLVQVLQGEGPTVSSLVSTIGSLTGTLAAKDTVIGEVIDNLNAVLATVTTHESGFTDLIDTLDQLVAGLAEDRAPIGEAVSGMAALTTSTASLLHEGRAPLKQSIDQLGRLSTNLADNAPVIERFLQRTPGKMDALTRLTSYGSWLNLYLCEARVSGVATNDGSPPPTGIALKDQRCRR</sequence>
<dbReference type="Pfam" id="PF11887">
    <property type="entry name" value="Mce4_CUP1"/>
    <property type="match status" value="1"/>
</dbReference>
<dbReference type="PANTHER" id="PTHR33371">
    <property type="entry name" value="INTERMEMBRANE PHOSPHOLIPID TRANSPORT SYSTEM BINDING PROTEIN MLAD-RELATED"/>
    <property type="match status" value="1"/>
</dbReference>
<dbReference type="Proteomes" id="UP001522868">
    <property type="component" value="Unassembled WGS sequence"/>
</dbReference>
<dbReference type="EMBL" id="JALPTH010000029">
    <property type="protein sequence ID" value="MCK8680640.1"/>
    <property type="molecule type" value="Genomic_DNA"/>
</dbReference>
<dbReference type="InterPro" id="IPR005693">
    <property type="entry name" value="Mce"/>
</dbReference>
<name>A0ABT0IH87_9ACTN</name>
<evidence type="ECO:0000313" key="4">
    <source>
        <dbReference type="EMBL" id="MCK8680640.1"/>
    </source>
</evidence>
<accession>A0ABT0IH87</accession>
<gene>
    <name evidence="4" type="ORF">M1O15_25240</name>
</gene>
<dbReference type="InterPro" id="IPR003399">
    <property type="entry name" value="Mce/MlaD"/>
</dbReference>
<feature type="domain" description="Mce/MlaD" evidence="2">
    <location>
        <begin position="39"/>
        <end position="115"/>
    </location>
</feature>
<keyword evidence="5" id="KW-1185">Reference proteome</keyword>
<dbReference type="PANTHER" id="PTHR33371:SF17">
    <property type="entry name" value="MCE-FAMILY PROTEIN MCE1B"/>
    <property type="match status" value="1"/>
</dbReference>
<dbReference type="InterPro" id="IPR052336">
    <property type="entry name" value="MlaD_Phospholipid_Transporter"/>
</dbReference>
<comment type="caution">
    <text evidence="4">The sequence shown here is derived from an EMBL/GenBank/DDBJ whole genome shotgun (WGS) entry which is preliminary data.</text>
</comment>
<dbReference type="RefSeq" id="WP_248636456.1">
    <property type="nucleotide sequence ID" value="NZ_JALPTH010000029.1"/>
</dbReference>
<reference evidence="4 5" key="1">
    <citation type="submission" date="2022-04" db="EMBL/GenBank/DDBJ databases">
        <title>Streptomyces sp. nov. LCR6-01 isolated from Lichen of Dirinaria sp.</title>
        <authorList>
            <person name="Kanchanasin P."/>
            <person name="Tanasupawat S."/>
            <person name="Phongsopitanun W."/>
        </authorList>
    </citation>
    <scope>NUCLEOTIDE SEQUENCE [LARGE SCALE GENOMIC DNA]</scope>
    <source>
        <strain evidence="4 5">LCR6-01</strain>
    </source>
</reference>
<organism evidence="4 5">
    <name type="scientific">Streptomyces lichenis</name>
    <dbReference type="NCBI Taxonomy" id="2306967"/>
    <lineage>
        <taxon>Bacteria</taxon>
        <taxon>Bacillati</taxon>
        <taxon>Actinomycetota</taxon>
        <taxon>Actinomycetes</taxon>
        <taxon>Kitasatosporales</taxon>
        <taxon>Streptomycetaceae</taxon>
        <taxon>Streptomyces</taxon>
    </lineage>
</organism>
<evidence type="ECO:0000259" key="2">
    <source>
        <dbReference type="Pfam" id="PF02470"/>
    </source>
</evidence>
<proteinExistence type="predicted"/>
<dbReference type="Pfam" id="PF02470">
    <property type="entry name" value="MlaD"/>
    <property type="match status" value="1"/>
</dbReference>
<dbReference type="InterPro" id="IPR024516">
    <property type="entry name" value="Mce_C"/>
</dbReference>
<dbReference type="NCBIfam" id="TIGR00996">
    <property type="entry name" value="Mtu_fam_mce"/>
    <property type="match status" value="1"/>
</dbReference>
<evidence type="ECO:0000259" key="3">
    <source>
        <dbReference type="Pfam" id="PF11887"/>
    </source>
</evidence>
<protein>
    <submittedName>
        <fullName evidence="4">MCE family protein</fullName>
    </submittedName>
</protein>
<evidence type="ECO:0000256" key="1">
    <source>
        <dbReference type="SAM" id="MobiDB-lite"/>
    </source>
</evidence>
<feature type="domain" description="Mammalian cell entry C-terminal" evidence="3">
    <location>
        <begin position="122"/>
        <end position="293"/>
    </location>
</feature>
<feature type="region of interest" description="Disordered" evidence="1">
    <location>
        <begin position="324"/>
        <end position="343"/>
    </location>
</feature>
<evidence type="ECO:0000313" key="5">
    <source>
        <dbReference type="Proteomes" id="UP001522868"/>
    </source>
</evidence>